<proteinExistence type="inferred from homology"/>
<evidence type="ECO:0000256" key="2">
    <source>
        <dbReference type="ARBA" id="ARBA00010423"/>
    </source>
</evidence>
<dbReference type="InterPro" id="IPR043604">
    <property type="entry name" value="DUF883_N"/>
</dbReference>
<keyword evidence="4" id="KW-0997">Cell inner membrane</keyword>
<evidence type="ECO:0000256" key="1">
    <source>
        <dbReference type="ARBA" id="ARBA00004377"/>
    </source>
</evidence>
<comment type="caution">
    <text evidence="10">The sequence shown here is derived from an EMBL/GenBank/DDBJ whole genome shotgun (WGS) entry which is preliminary data.</text>
</comment>
<keyword evidence="3" id="KW-1003">Cell membrane</keyword>
<dbReference type="GO" id="GO:0005886">
    <property type="term" value="C:plasma membrane"/>
    <property type="evidence" value="ECO:0007669"/>
    <property type="project" value="UniProtKB-SubCell"/>
</dbReference>
<keyword evidence="6" id="KW-1133">Transmembrane helix</keyword>
<dbReference type="OrthoDB" id="9181874at2"/>
<feature type="domain" description="DUF883" evidence="8">
    <location>
        <begin position="11"/>
        <end position="57"/>
    </location>
</feature>
<dbReference type="PANTHER" id="PTHR35893:SF3">
    <property type="entry name" value="INNER MEMBRANE PROTEIN"/>
    <property type="match status" value="1"/>
</dbReference>
<keyword evidence="5" id="KW-0812">Transmembrane</keyword>
<name>A0A418X506_9BURK</name>
<sequence>MLASNIKTVRHDMNALLKDAQALFLEAASVTGDRADELRARGMALLEAAMDKAQDVQAVAFEKGKEAAQSADEFVHENPWKAVAISTGIGLLVGLLISRK</sequence>
<dbReference type="EMBL" id="QYUN01000002">
    <property type="protein sequence ID" value="RJG07552.1"/>
    <property type="molecule type" value="Genomic_DNA"/>
</dbReference>
<comment type="similarity">
    <text evidence="2">Belongs to the ElaB/YgaM/YqjD family.</text>
</comment>
<dbReference type="GO" id="GO:0043022">
    <property type="term" value="F:ribosome binding"/>
    <property type="evidence" value="ECO:0007669"/>
    <property type="project" value="InterPro"/>
</dbReference>
<evidence type="ECO:0000256" key="4">
    <source>
        <dbReference type="ARBA" id="ARBA00022519"/>
    </source>
</evidence>
<evidence type="ECO:0000256" key="7">
    <source>
        <dbReference type="ARBA" id="ARBA00023136"/>
    </source>
</evidence>
<dbReference type="Pfam" id="PF19029">
    <property type="entry name" value="DUF883_C"/>
    <property type="match status" value="1"/>
</dbReference>
<organism evidence="10 11">
    <name type="scientific">Noviherbaspirillum cavernae</name>
    <dbReference type="NCBI Taxonomy" id="2320862"/>
    <lineage>
        <taxon>Bacteria</taxon>
        <taxon>Pseudomonadati</taxon>
        <taxon>Pseudomonadota</taxon>
        <taxon>Betaproteobacteria</taxon>
        <taxon>Burkholderiales</taxon>
        <taxon>Oxalobacteraceae</taxon>
        <taxon>Noviherbaspirillum</taxon>
    </lineage>
</organism>
<dbReference type="InterPro" id="IPR043605">
    <property type="entry name" value="DUF883_C"/>
</dbReference>
<comment type="subcellular location">
    <subcellularLocation>
        <location evidence="1">Cell inner membrane</location>
        <topology evidence="1">Single-pass membrane protein</topology>
    </subcellularLocation>
</comment>
<evidence type="ECO:0000259" key="8">
    <source>
        <dbReference type="Pfam" id="PF05957"/>
    </source>
</evidence>
<dbReference type="Pfam" id="PF05957">
    <property type="entry name" value="DUF883"/>
    <property type="match status" value="1"/>
</dbReference>
<protein>
    <submittedName>
        <fullName evidence="10">DUF883 family protein</fullName>
    </submittedName>
</protein>
<evidence type="ECO:0000313" key="10">
    <source>
        <dbReference type="EMBL" id="RJG07552.1"/>
    </source>
</evidence>
<reference evidence="10 11" key="1">
    <citation type="submission" date="2018-09" db="EMBL/GenBank/DDBJ databases">
        <authorList>
            <person name="Zhu H."/>
        </authorList>
    </citation>
    <scope>NUCLEOTIDE SEQUENCE [LARGE SCALE GENOMIC DNA]</scope>
    <source>
        <strain evidence="10 11">K2R10-39</strain>
    </source>
</reference>
<dbReference type="RefSeq" id="WP_119741109.1">
    <property type="nucleotide sequence ID" value="NZ_QYUN01000002.1"/>
</dbReference>
<evidence type="ECO:0000256" key="3">
    <source>
        <dbReference type="ARBA" id="ARBA00022475"/>
    </source>
</evidence>
<evidence type="ECO:0000256" key="5">
    <source>
        <dbReference type="ARBA" id="ARBA00022692"/>
    </source>
</evidence>
<feature type="domain" description="DUF883" evidence="9">
    <location>
        <begin position="71"/>
        <end position="100"/>
    </location>
</feature>
<dbReference type="PANTHER" id="PTHR35893">
    <property type="entry name" value="INNER MEMBRANE PROTEIN-RELATED"/>
    <property type="match status" value="1"/>
</dbReference>
<dbReference type="Proteomes" id="UP000285190">
    <property type="component" value="Unassembled WGS sequence"/>
</dbReference>
<evidence type="ECO:0000313" key="11">
    <source>
        <dbReference type="Proteomes" id="UP000285190"/>
    </source>
</evidence>
<accession>A0A418X506</accession>
<gene>
    <name evidence="10" type="ORF">D3870_17520</name>
</gene>
<evidence type="ECO:0000256" key="6">
    <source>
        <dbReference type="ARBA" id="ARBA00022989"/>
    </source>
</evidence>
<evidence type="ECO:0000259" key="9">
    <source>
        <dbReference type="Pfam" id="PF19029"/>
    </source>
</evidence>
<dbReference type="AlphaFoldDB" id="A0A418X506"/>
<dbReference type="InterPro" id="IPR010279">
    <property type="entry name" value="YqjD/ElaB"/>
</dbReference>
<keyword evidence="7" id="KW-0472">Membrane</keyword>
<keyword evidence="11" id="KW-1185">Reference proteome</keyword>